<dbReference type="EMBL" id="JAHXZJ010000001">
    <property type="protein sequence ID" value="KAH0566690.1"/>
    <property type="molecule type" value="Genomic_DNA"/>
</dbReference>
<dbReference type="Proteomes" id="UP000826195">
    <property type="component" value="Unassembled WGS sequence"/>
</dbReference>
<evidence type="ECO:0000313" key="3">
    <source>
        <dbReference type="Proteomes" id="UP000826195"/>
    </source>
</evidence>
<name>A0AAV7J1Q9_COTGL</name>
<proteinExistence type="predicted"/>
<keyword evidence="3" id="KW-1185">Reference proteome</keyword>
<reference evidence="2 3" key="1">
    <citation type="journal article" date="2021" name="J. Hered.">
        <title>A chromosome-level genome assembly of the parasitoid wasp, Cotesia glomerata (Hymenoptera: Braconidae).</title>
        <authorList>
            <person name="Pinto B.J."/>
            <person name="Weis J.J."/>
            <person name="Gamble T."/>
            <person name="Ode P.J."/>
            <person name="Paul R."/>
            <person name="Zaspel J.M."/>
        </authorList>
    </citation>
    <scope>NUCLEOTIDE SEQUENCE [LARGE SCALE GENOMIC DNA]</scope>
    <source>
        <strain evidence="2">CgM1</strain>
    </source>
</reference>
<comment type="caution">
    <text evidence="2">The sequence shown here is derived from an EMBL/GenBank/DDBJ whole genome shotgun (WGS) entry which is preliminary data.</text>
</comment>
<dbReference type="AlphaFoldDB" id="A0AAV7J1Q9"/>
<organism evidence="2 3">
    <name type="scientific">Cotesia glomerata</name>
    <name type="common">Lepidopteran parasitic wasp</name>
    <name type="synonym">Apanteles glomeratus</name>
    <dbReference type="NCBI Taxonomy" id="32391"/>
    <lineage>
        <taxon>Eukaryota</taxon>
        <taxon>Metazoa</taxon>
        <taxon>Ecdysozoa</taxon>
        <taxon>Arthropoda</taxon>
        <taxon>Hexapoda</taxon>
        <taxon>Insecta</taxon>
        <taxon>Pterygota</taxon>
        <taxon>Neoptera</taxon>
        <taxon>Endopterygota</taxon>
        <taxon>Hymenoptera</taxon>
        <taxon>Apocrita</taxon>
        <taxon>Ichneumonoidea</taxon>
        <taxon>Braconidae</taxon>
        <taxon>Microgastrinae</taxon>
        <taxon>Cotesia</taxon>
    </lineage>
</organism>
<feature type="compositionally biased region" description="Polar residues" evidence="1">
    <location>
        <begin position="32"/>
        <end position="54"/>
    </location>
</feature>
<accession>A0AAV7J1Q9</accession>
<protein>
    <submittedName>
        <fullName evidence="2">Uncharacterized protein</fullName>
    </submittedName>
</protein>
<feature type="region of interest" description="Disordered" evidence="1">
    <location>
        <begin position="28"/>
        <end position="54"/>
    </location>
</feature>
<gene>
    <name evidence="2" type="ORF">KQX54_003236</name>
</gene>
<evidence type="ECO:0000313" key="2">
    <source>
        <dbReference type="EMBL" id="KAH0566690.1"/>
    </source>
</evidence>
<evidence type="ECO:0000256" key="1">
    <source>
        <dbReference type="SAM" id="MobiDB-lite"/>
    </source>
</evidence>
<sequence>MWPAYSNLAFGIYAILRCSIQTRCSIRRGDSQHPTSNTQTQHLSQKPSTINHHNDSNSQVIEMGLSLSLNSPLSPSCSLIHGWTSSRWLGLALYSSTHHVIRYTASAQYLSTLHGPVGTFFLDYSPPASAGRHAGCERIVVYLALPASPRL</sequence>